<evidence type="ECO:0008006" key="4">
    <source>
        <dbReference type="Google" id="ProtNLM"/>
    </source>
</evidence>
<name>A0A1M6UGP4_SELRU</name>
<dbReference type="OrthoDB" id="9790144at2"/>
<accession>A0A1M6UGP4</accession>
<dbReference type="CDD" id="cd00198">
    <property type="entry name" value="vWFA"/>
    <property type="match status" value="1"/>
</dbReference>
<sequence>MHRILLILLMLFTVSSSMCWAKVLPPAVAEDQPVPGVRKPIVLPHQHTEQCRLTKAEPVQIICILDRSGSMRHLAEDTIGGYNSFLAKQRQEKGAAEVTTVLFDDKYDKIVEAADIKTVPELTAKEYYARGMTALLDAVGRTVMDTVNRMDKDGVCPARRRVLFLIMTDGKENDSKEYSKADIKSMIETAAKEYNWNFIFMGANIDSVSEAQSIGIGADHAIDYDHNSSGVRQSFLRMDAAVTEMRETGSVGDNWKKAE</sequence>
<dbReference type="InterPro" id="IPR036465">
    <property type="entry name" value="vWFA_dom_sf"/>
</dbReference>
<dbReference type="Gene3D" id="3.40.50.410">
    <property type="entry name" value="von Willebrand factor, type A domain"/>
    <property type="match status" value="1"/>
</dbReference>
<feature type="signal peptide" evidence="1">
    <location>
        <begin position="1"/>
        <end position="21"/>
    </location>
</feature>
<protein>
    <recommendedName>
        <fullName evidence="4">von Willebrand factor type A domain-containing protein</fullName>
    </recommendedName>
</protein>
<organism evidence="2 3">
    <name type="scientific">Selenomonas ruminantium</name>
    <dbReference type="NCBI Taxonomy" id="971"/>
    <lineage>
        <taxon>Bacteria</taxon>
        <taxon>Bacillati</taxon>
        <taxon>Bacillota</taxon>
        <taxon>Negativicutes</taxon>
        <taxon>Selenomonadales</taxon>
        <taxon>Selenomonadaceae</taxon>
        <taxon>Selenomonas</taxon>
    </lineage>
</organism>
<evidence type="ECO:0000313" key="3">
    <source>
        <dbReference type="Proteomes" id="UP000184263"/>
    </source>
</evidence>
<dbReference type="Proteomes" id="UP000184263">
    <property type="component" value="Unassembled WGS sequence"/>
</dbReference>
<evidence type="ECO:0000256" key="1">
    <source>
        <dbReference type="SAM" id="SignalP"/>
    </source>
</evidence>
<evidence type="ECO:0000313" key="2">
    <source>
        <dbReference type="EMBL" id="SHK68402.1"/>
    </source>
</evidence>
<feature type="chain" id="PRO_5038726636" description="von Willebrand factor type A domain-containing protein" evidence="1">
    <location>
        <begin position="22"/>
        <end position="259"/>
    </location>
</feature>
<keyword evidence="1" id="KW-0732">Signal</keyword>
<dbReference type="AlphaFoldDB" id="A0A1M6UGP4"/>
<gene>
    <name evidence="2" type="ORF">SAMN05216582_11261</name>
</gene>
<dbReference type="EMBL" id="FRBC01000012">
    <property type="protein sequence ID" value="SHK68402.1"/>
    <property type="molecule type" value="Genomic_DNA"/>
</dbReference>
<dbReference type="RefSeq" id="WP_073089705.1">
    <property type="nucleotide sequence ID" value="NZ_FRBC01000012.1"/>
</dbReference>
<reference evidence="2 3" key="1">
    <citation type="submission" date="2016-11" db="EMBL/GenBank/DDBJ databases">
        <authorList>
            <person name="Jaros S."/>
            <person name="Januszkiewicz K."/>
            <person name="Wedrychowicz H."/>
        </authorList>
    </citation>
    <scope>NUCLEOTIDE SEQUENCE [LARGE SCALE GENOMIC DNA]</scope>
    <source>
        <strain evidence="2 3">HD4</strain>
    </source>
</reference>
<proteinExistence type="predicted"/>
<dbReference type="SUPFAM" id="SSF53300">
    <property type="entry name" value="vWA-like"/>
    <property type="match status" value="1"/>
</dbReference>